<accession>A0ABN5VQ19</accession>
<proteinExistence type="predicted"/>
<reference evidence="1 2" key="1">
    <citation type="journal article" date="2010" name="ChemBioChem">
        <title>Cloning and characterization of the biosynthetic gene cluster of 16-membered macrolide antibiotic FD-891: involvement of a dual functional cytochrome P450 monooxygenase catalyzing epoxidation and hydroxylation.</title>
        <authorList>
            <person name="Kudo F."/>
            <person name="Motegi A."/>
            <person name="Mizoue K."/>
            <person name="Eguchi T."/>
        </authorList>
    </citation>
    <scope>NUCLEOTIDE SEQUENCE [LARGE SCALE GENOMIC DNA]</scope>
    <source>
        <strain evidence="1 2">A-8890</strain>
    </source>
</reference>
<evidence type="ECO:0000313" key="1">
    <source>
        <dbReference type="EMBL" id="BBC35531.1"/>
    </source>
</evidence>
<gene>
    <name evidence="1" type="ORF">SGFS_068250</name>
</gene>
<evidence type="ECO:0000313" key="2">
    <source>
        <dbReference type="Proteomes" id="UP001321542"/>
    </source>
</evidence>
<dbReference type="EMBL" id="AP018448">
    <property type="protein sequence ID" value="BBC35531.1"/>
    <property type="molecule type" value="Genomic_DNA"/>
</dbReference>
<dbReference type="Proteomes" id="UP001321542">
    <property type="component" value="Chromosome"/>
</dbReference>
<reference evidence="1 2" key="2">
    <citation type="journal article" date="2023" name="ChemBioChem">
        <title>Acyltransferase Domain Exchange between Two Independent Type I Polyketide Synthases in the Same Producer Strain of Macrolide Antibiotics.</title>
        <authorList>
            <person name="Kudo F."/>
            <person name="Kishikawa K."/>
            <person name="Tsuboi K."/>
            <person name="Kido T."/>
            <person name="Usui T."/>
            <person name="Hashimoto J."/>
            <person name="Shin-Ya K."/>
            <person name="Miyanaga A."/>
            <person name="Eguchi T."/>
        </authorList>
    </citation>
    <scope>NUCLEOTIDE SEQUENCE [LARGE SCALE GENOMIC DNA]</scope>
    <source>
        <strain evidence="1 2">A-8890</strain>
    </source>
</reference>
<sequence>MGQSSAEGSGIVEFRSRTLHQCPSPVRFRRRRIVLRRVGEGPAPQVRGWLPDIPL</sequence>
<name>A0ABN5VQ19_9ACTN</name>
<organism evidence="1 2">
    <name type="scientific">Streptomyces graminofaciens</name>
    <dbReference type="NCBI Taxonomy" id="68212"/>
    <lineage>
        <taxon>Bacteria</taxon>
        <taxon>Bacillati</taxon>
        <taxon>Actinomycetota</taxon>
        <taxon>Actinomycetes</taxon>
        <taxon>Kitasatosporales</taxon>
        <taxon>Streptomycetaceae</taxon>
        <taxon>Streptomyces</taxon>
    </lineage>
</organism>
<keyword evidence="2" id="KW-1185">Reference proteome</keyword>
<protein>
    <submittedName>
        <fullName evidence="1">Uncharacterized protein</fullName>
    </submittedName>
</protein>